<dbReference type="InterPro" id="IPR036249">
    <property type="entry name" value="Thioredoxin-like_sf"/>
</dbReference>
<feature type="compositionally biased region" description="Low complexity" evidence="1">
    <location>
        <begin position="28"/>
        <end position="45"/>
    </location>
</feature>
<sequence length="176" mass="20037">MLNNQNLNNKTIYWEQIAKNPAKLRLLRSPSSPLEGTTTATTTTTNSSWGIPNNQSFRHPSQQSVGVHSAWKAASPSRRLTTKQPKGMPKFKIHYLNLRGRAESIRLLLTYVQQPFEDFRENFLEFTKTKDSLESDTAEEKAICMQLAQRINDHFEYIKPFVNCLLGLIPADKAGN</sequence>
<organism evidence="3 4">
    <name type="scientific">Meloidogyne hapla</name>
    <name type="common">Root-knot nematode worm</name>
    <dbReference type="NCBI Taxonomy" id="6305"/>
    <lineage>
        <taxon>Eukaryota</taxon>
        <taxon>Metazoa</taxon>
        <taxon>Ecdysozoa</taxon>
        <taxon>Nematoda</taxon>
        <taxon>Chromadorea</taxon>
        <taxon>Rhabditida</taxon>
        <taxon>Tylenchina</taxon>
        <taxon>Tylenchomorpha</taxon>
        <taxon>Tylenchoidea</taxon>
        <taxon>Meloidogynidae</taxon>
        <taxon>Meloidogyninae</taxon>
        <taxon>Meloidogyne</taxon>
    </lineage>
</organism>
<accession>A0A1I8BPN8</accession>
<protein>
    <submittedName>
        <fullName evidence="4">GST N-terminal domain-containing protein</fullName>
    </submittedName>
</protein>
<dbReference type="PROSITE" id="PS50404">
    <property type="entry name" value="GST_NTER"/>
    <property type="match status" value="1"/>
</dbReference>
<feature type="region of interest" description="Disordered" evidence="1">
    <location>
        <begin position="28"/>
        <end position="53"/>
    </location>
</feature>
<dbReference type="WBParaSite" id="MhA1_Contig418.frz3.gene32">
    <property type="protein sequence ID" value="MhA1_Contig418.frz3.gene32"/>
    <property type="gene ID" value="MhA1_Contig418.frz3.gene32"/>
</dbReference>
<evidence type="ECO:0000259" key="2">
    <source>
        <dbReference type="PROSITE" id="PS50404"/>
    </source>
</evidence>
<name>A0A1I8BPN8_MELHA</name>
<dbReference type="AlphaFoldDB" id="A0A1I8BPN8"/>
<proteinExistence type="predicted"/>
<dbReference type="SUPFAM" id="SSF52833">
    <property type="entry name" value="Thioredoxin-like"/>
    <property type="match status" value="1"/>
</dbReference>
<dbReference type="Proteomes" id="UP000095281">
    <property type="component" value="Unplaced"/>
</dbReference>
<evidence type="ECO:0000256" key="1">
    <source>
        <dbReference type="SAM" id="MobiDB-lite"/>
    </source>
</evidence>
<evidence type="ECO:0000313" key="3">
    <source>
        <dbReference type="Proteomes" id="UP000095281"/>
    </source>
</evidence>
<dbReference type="InterPro" id="IPR004045">
    <property type="entry name" value="Glutathione_S-Trfase_N"/>
</dbReference>
<feature type="domain" description="GST N-terminal" evidence="2">
    <location>
        <begin position="89"/>
        <end position="176"/>
    </location>
</feature>
<reference evidence="4" key="1">
    <citation type="submission" date="2016-11" db="UniProtKB">
        <authorList>
            <consortium name="WormBaseParasite"/>
        </authorList>
    </citation>
    <scope>IDENTIFICATION</scope>
</reference>
<dbReference type="Gene3D" id="3.40.30.10">
    <property type="entry name" value="Glutaredoxin"/>
    <property type="match status" value="1"/>
</dbReference>
<evidence type="ECO:0000313" key="4">
    <source>
        <dbReference type="WBParaSite" id="MhA1_Contig418.frz3.gene32"/>
    </source>
</evidence>
<keyword evidence="3" id="KW-1185">Reference proteome</keyword>